<evidence type="ECO:0000313" key="2">
    <source>
        <dbReference type="Proteomes" id="UP001529338"/>
    </source>
</evidence>
<keyword evidence="2" id="KW-1185">Reference proteome</keyword>
<name>A0ABT7SBI9_9CELL</name>
<dbReference type="SUPFAM" id="SSF159245">
    <property type="entry name" value="AttH-like"/>
    <property type="match status" value="1"/>
</dbReference>
<proteinExistence type="predicted"/>
<evidence type="ECO:0000313" key="1">
    <source>
        <dbReference type="EMBL" id="MDM7853548.1"/>
    </source>
</evidence>
<protein>
    <recommendedName>
        <fullName evidence="3">Tocopherol cyclase</fullName>
    </recommendedName>
</protein>
<dbReference type="RefSeq" id="WP_289453071.1">
    <property type="nucleotide sequence ID" value="NZ_JAUCGQ010000001.1"/>
</dbReference>
<comment type="caution">
    <text evidence="1">The sequence shown here is derived from an EMBL/GenBank/DDBJ whole genome shotgun (WGS) entry which is preliminary data.</text>
</comment>
<dbReference type="EMBL" id="JAUCGQ010000001">
    <property type="protein sequence ID" value="MDM7853548.1"/>
    <property type="molecule type" value="Genomic_DNA"/>
</dbReference>
<sequence>MLDHLRPPRADDPTRALYKEWLHVNVFDHASGTVGLVNLSLHGDPAAAPSRAVGVALVRVPGAGWSGGTQVQGAAAAHAGVLELAAGDVAVAVAPWFGAGHAAARAAVADADVSLGGPAVGPPLGPSWDVPFGEGHLGWAAYPRLALDGVVRAAGRRLVVRGAGGYADHNWGRWAWGDDVGWDWGCFHGADGLLVVMSRTTDRAHRVTGDALVTVEHAGRVAQFVGPQVDIAVDGVRHPSRRFPGAMAALHADRARDRLPARVRVRVGDGFDGLEVVLDVDDVAQLLLAEPSRPGFAVLHESVGRFRAVGRLAGRPVEAHGLGVVEHAG</sequence>
<dbReference type="Proteomes" id="UP001529338">
    <property type="component" value="Unassembled WGS sequence"/>
</dbReference>
<gene>
    <name evidence="1" type="ORF">QRT04_01275</name>
</gene>
<organism evidence="1 2">
    <name type="scientific">Cellulomonas alba</name>
    <dbReference type="NCBI Taxonomy" id="3053467"/>
    <lineage>
        <taxon>Bacteria</taxon>
        <taxon>Bacillati</taxon>
        <taxon>Actinomycetota</taxon>
        <taxon>Actinomycetes</taxon>
        <taxon>Micrococcales</taxon>
        <taxon>Cellulomonadaceae</taxon>
        <taxon>Cellulomonas</taxon>
    </lineage>
</organism>
<accession>A0ABT7SBI9</accession>
<evidence type="ECO:0008006" key="3">
    <source>
        <dbReference type="Google" id="ProtNLM"/>
    </source>
</evidence>
<reference evidence="1 2" key="1">
    <citation type="submission" date="2023-06" db="EMBL/GenBank/DDBJ databases">
        <title>Cellulomonas sp. MW4 Whole genome sequence.</title>
        <authorList>
            <person name="Park S."/>
        </authorList>
    </citation>
    <scope>NUCLEOTIDE SEQUENCE [LARGE SCALE GENOMIC DNA]</scope>
    <source>
        <strain evidence="1 2">MW4</strain>
    </source>
</reference>